<dbReference type="Proteomes" id="UP001596542">
    <property type="component" value="Unassembled WGS sequence"/>
</dbReference>
<protein>
    <submittedName>
        <fullName evidence="2">Uncharacterized protein</fullName>
    </submittedName>
</protein>
<sequence>MDQVNNPHIFRLFLAALTLVLFTIAAAVIIVAWISTIPEAFAVEMGQGQVLTPYLMWHQSWHYSASLHDPLALAYCQK</sequence>
<dbReference type="RefSeq" id="WP_382270148.1">
    <property type="nucleotide sequence ID" value="NZ_JBHTBU010000001.1"/>
</dbReference>
<keyword evidence="1" id="KW-1133">Transmembrane helix</keyword>
<gene>
    <name evidence="2" type="ORF">ACFQPC_03035</name>
</gene>
<comment type="caution">
    <text evidence="2">The sequence shown here is derived from an EMBL/GenBank/DDBJ whole genome shotgun (WGS) entry which is preliminary data.</text>
</comment>
<reference evidence="3" key="1">
    <citation type="journal article" date="2019" name="Int. J. Syst. Evol. Microbiol.">
        <title>The Global Catalogue of Microorganisms (GCM) 10K type strain sequencing project: providing services to taxonomists for standard genome sequencing and annotation.</title>
        <authorList>
            <consortium name="The Broad Institute Genomics Platform"/>
            <consortium name="The Broad Institute Genome Sequencing Center for Infectious Disease"/>
            <person name="Wu L."/>
            <person name="Ma J."/>
        </authorList>
    </citation>
    <scope>NUCLEOTIDE SEQUENCE [LARGE SCALE GENOMIC DNA]</scope>
    <source>
        <strain evidence="3">KACC 12508</strain>
    </source>
</reference>
<keyword evidence="1" id="KW-0812">Transmembrane</keyword>
<evidence type="ECO:0000313" key="2">
    <source>
        <dbReference type="EMBL" id="MFC7287002.1"/>
    </source>
</evidence>
<proteinExistence type="predicted"/>
<name>A0ABW2I7U9_9BURK</name>
<dbReference type="EMBL" id="JBHTBU010000001">
    <property type="protein sequence ID" value="MFC7287002.1"/>
    <property type="molecule type" value="Genomic_DNA"/>
</dbReference>
<evidence type="ECO:0000313" key="3">
    <source>
        <dbReference type="Proteomes" id="UP001596542"/>
    </source>
</evidence>
<accession>A0ABW2I7U9</accession>
<organism evidence="2 3">
    <name type="scientific">Herminiimonas glaciei</name>
    <dbReference type="NCBI Taxonomy" id="523788"/>
    <lineage>
        <taxon>Bacteria</taxon>
        <taxon>Pseudomonadati</taxon>
        <taxon>Pseudomonadota</taxon>
        <taxon>Betaproteobacteria</taxon>
        <taxon>Burkholderiales</taxon>
        <taxon>Oxalobacteraceae</taxon>
        <taxon>Herminiimonas</taxon>
    </lineage>
</organism>
<evidence type="ECO:0000256" key="1">
    <source>
        <dbReference type="SAM" id="Phobius"/>
    </source>
</evidence>
<keyword evidence="1" id="KW-0472">Membrane</keyword>
<keyword evidence="3" id="KW-1185">Reference proteome</keyword>
<feature type="transmembrane region" description="Helical" evidence="1">
    <location>
        <begin position="12"/>
        <end position="34"/>
    </location>
</feature>